<feature type="chain" id="PRO_5047212727" description="Cohesin domain-containing protein" evidence="1">
    <location>
        <begin position="32"/>
        <end position="268"/>
    </location>
</feature>
<organism evidence="3 4">
    <name type="scientific">Clostridium simiarum</name>
    <dbReference type="NCBI Taxonomy" id="2841506"/>
    <lineage>
        <taxon>Bacteria</taxon>
        <taxon>Bacillati</taxon>
        <taxon>Bacillota</taxon>
        <taxon>Clostridia</taxon>
        <taxon>Eubacteriales</taxon>
        <taxon>Clostridiaceae</taxon>
        <taxon>Clostridium</taxon>
    </lineage>
</organism>
<sequence>MRKTIKDKNLFKFAALIIMSFFIISSFPFSAGAAAGDIEVNIGDAYGNMEGVTTIPVNISNIPYNGISSFDFSLEFPSSLHVLDVRSGDVISNSGDFLYSIKGNKINILFSDSKGGENPIKTDGILFYLDVKLESSFTGAVIKPYFNSKINFYDNNLKALKATVNKGTVTFVKDLKVVSSDKIWKVSFNQEISEENINGNYIEVKDSKGEKINCTYRLAEGGMALEILPPKDGYEKFKGYSLKVKQGLLSKRGRGIKRDYDIKFYINK</sequence>
<dbReference type="InterPro" id="IPR002102">
    <property type="entry name" value="Cohesin_dom"/>
</dbReference>
<accession>A0ABS6F1Y2</accession>
<proteinExistence type="predicted"/>
<reference evidence="3 4" key="1">
    <citation type="submission" date="2021-06" db="EMBL/GenBank/DDBJ databases">
        <authorList>
            <person name="Sun Q."/>
            <person name="Li D."/>
        </authorList>
    </citation>
    <scope>NUCLEOTIDE SEQUENCE [LARGE SCALE GENOMIC DNA]</scope>
    <source>
        <strain evidence="3 4">MSJ-4</strain>
    </source>
</reference>
<evidence type="ECO:0000313" key="4">
    <source>
        <dbReference type="Proteomes" id="UP000736583"/>
    </source>
</evidence>
<keyword evidence="1" id="KW-0732">Signal</keyword>
<comment type="caution">
    <text evidence="3">The sequence shown here is derived from an EMBL/GenBank/DDBJ whole genome shotgun (WGS) entry which is preliminary data.</text>
</comment>
<evidence type="ECO:0000256" key="1">
    <source>
        <dbReference type="SAM" id="SignalP"/>
    </source>
</evidence>
<dbReference type="RefSeq" id="WP_216457278.1">
    <property type="nucleotide sequence ID" value="NZ_JAHLQL010000004.1"/>
</dbReference>
<protein>
    <recommendedName>
        <fullName evidence="2">Cohesin domain-containing protein</fullName>
    </recommendedName>
</protein>
<evidence type="ECO:0000259" key="2">
    <source>
        <dbReference type="Pfam" id="PF00963"/>
    </source>
</evidence>
<feature type="signal peptide" evidence="1">
    <location>
        <begin position="1"/>
        <end position="31"/>
    </location>
</feature>
<dbReference type="Pfam" id="PF00963">
    <property type="entry name" value="Cohesin"/>
    <property type="match status" value="1"/>
</dbReference>
<feature type="domain" description="Cohesin" evidence="2">
    <location>
        <begin position="38"/>
        <end position="171"/>
    </location>
</feature>
<dbReference type="Proteomes" id="UP000736583">
    <property type="component" value="Unassembled WGS sequence"/>
</dbReference>
<gene>
    <name evidence="3" type="ORF">KQI89_12115</name>
</gene>
<evidence type="ECO:0000313" key="3">
    <source>
        <dbReference type="EMBL" id="MBU5592500.1"/>
    </source>
</evidence>
<dbReference type="EMBL" id="JAHLQL010000004">
    <property type="protein sequence ID" value="MBU5592500.1"/>
    <property type="molecule type" value="Genomic_DNA"/>
</dbReference>
<dbReference type="CDD" id="cd08548">
    <property type="entry name" value="Type_I_cohesin_like"/>
    <property type="match status" value="1"/>
</dbReference>
<name>A0ABS6F1Y2_9CLOT</name>
<keyword evidence="4" id="KW-1185">Reference proteome</keyword>